<name>A0A6J4MLS3_9BACT</name>
<feature type="non-terminal residue" evidence="2">
    <location>
        <position position="59"/>
    </location>
</feature>
<gene>
    <name evidence="2" type="ORF">AVDCRST_MAG89-3901</name>
</gene>
<sequence length="59" mass="6580">WLRSSPHKVRPTPPARKAPAEVRIVHATDRTISRPRPPACFPASTLHHPARRSGSWALP</sequence>
<evidence type="ECO:0000313" key="2">
    <source>
        <dbReference type="EMBL" id="CAA9363336.1"/>
    </source>
</evidence>
<dbReference type="AlphaFoldDB" id="A0A6J4MLS3"/>
<reference evidence="2" key="1">
    <citation type="submission" date="2020-02" db="EMBL/GenBank/DDBJ databases">
        <authorList>
            <person name="Meier V. D."/>
        </authorList>
    </citation>
    <scope>NUCLEOTIDE SEQUENCE</scope>
    <source>
        <strain evidence="2">AVDCRST_MAG89</strain>
    </source>
</reference>
<dbReference type="EMBL" id="CADCTV010000821">
    <property type="protein sequence ID" value="CAA9363336.1"/>
    <property type="molecule type" value="Genomic_DNA"/>
</dbReference>
<organism evidence="2">
    <name type="scientific">uncultured Gemmatimonadota bacterium</name>
    <dbReference type="NCBI Taxonomy" id="203437"/>
    <lineage>
        <taxon>Bacteria</taxon>
        <taxon>Pseudomonadati</taxon>
        <taxon>Gemmatimonadota</taxon>
        <taxon>environmental samples</taxon>
    </lineage>
</organism>
<evidence type="ECO:0000256" key="1">
    <source>
        <dbReference type="SAM" id="MobiDB-lite"/>
    </source>
</evidence>
<protein>
    <submittedName>
        <fullName evidence="2">Uncharacterized protein</fullName>
    </submittedName>
</protein>
<feature type="region of interest" description="Disordered" evidence="1">
    <location>
        <begin position="28"/>
        <end position="59"/>
    </location>
</feature>
<proteinExistence type="predicted"/>
<accession>A0A6J4MLS3</accession>
<feature type="non-terminal residue" evidence="2">
    <location>
        <position position="1"/>
    </location>
</feature>